<proteinExistence type="predicted"/>
<dbReference type="RefSeq" id="WP_374757867.1">
    <property type="nucleotide sequence ID" value="NZ_BMKK01000030.1"/>
</dbReference>
<dbReference type="EMBL" id="BMKK01000030">
    <property type="protein sequence ID" value="GGD84193.1"/>
    <property type="molecule type" value="Genomic_DNA"/>
</dbReference>
<evidence type="ECO:0000313" key="1">
    <source>
        <dbReference type="EMBL" id="GGD84193.1"/>
    </source>
</evidence>
<name>A0A917DYP0_9BACT</name>
<organism evidence="1 2">
    <name type="scientific">Emticicia aquatilis</name>
    <dbReference type="NCBI Taxonomy" id="1537369"/>
    <lineage>
        <taxon>Bacteria</taxon>
        <taxon>Pseudomonadati</taxon>
        <taxon>Bacteroidota</taxon>
        <taxon>Cytophagia</taxon>
        <taxon>Cytophagales</taxon>
        <taxon>Leadbetterellaceae</taxon>
        <taxon>Emticicia</taxon>
    </lineage>
</organism>
<dbReference type="InterPro" id="IPR009057">
    <property type="entry name" value="Homeodomain-like_sf"/>
</dbReference>
<dbReference type="Pfam" id="PF13384">
    <property type="entry name" value="HTH_23"/>
    <property type="match status" value="1"/>
</dbReference>
<reference evidence="1" key="2">
    <citation type="submission" date="2020-09" db="EMBL/GenBank/DDBJ databases">
        <authorList>
            <person name="Sun Q."/>
            <person name="Zhou Y."/>
        </authorList>
    </citation>
    <scope>NUCLEOTIDE SEQUENCE</scope>
    <source>
        <strain evidence="1">CGMCC 1.15958</strain>
    </source>
</reference>
<reference evidence="1" key="1">
    <citation type="journal article" date="2014" name="Int. J. Syst. Evol. Microbiol.">
        <title>Complete genome sequence of Corynebacterium casei LMG S-19264T (=DSM 44701T), isolated from a smear-ripened cheese.</title>
        <authorList>
            <consortium name="US DOE Joint Genome Institute (JGI-PGF)"/>
            <person name="Walter F."/>
            <person name="Albersmeier A."/>
            <person name="Kalinowski J."/>
            <person name="Ruckert C."/>
        </authorList>
    </citation>
    <scope>NUCLEOTIDE SEQUENCE</scope>
    <source>
        <strain evidence="1">CGMCC 1.15958</strain>
    </source>
</reference>
<accession>A0A917DYP0</accession>
<protein>
    <submittedName>
        <fullName evidence="1">Uncharacterized protein</fullName>
    </submittedName>
</protein>
<keyword evidence="2" id="KW-1185">Reference proteome</keyword>
<comment type="caution">
    <text evidence="1">The sequence shown here is derived from an EMBL/GenBank/DDBJ whole genome shotgun (WGS) entry which is preliminary data.</text>
</comment>
<gene>
    <name evidence="1" type="ORF">GCM10011514_55240</name>
</gene>
<evidence type="ECO:0000313" key="2">
    <source>
        <dbReference type="Proteomes" id="UP000609064"/>
    </source>
</evidence>
<sequence length="178" mass="20536">MGQALPLNLRQQIVTFHQSGLSYTSIAKATGKSYDGVRKIVRQYKSTGLAGLSTKYGQNRAIQSDKLVYRCALWLKRHHPQWGAPLIRSILYNRYPTKAIPTIRTFQLWFRAQSLNRPKSTSPKLNISQNIEVHQTWQIDAKERFCIANGQRVCWLNISDEYSRSLLDSRVFPPQTNQ</sequence>
<dbReference type="SUPFAM" id="SSF46689">
    <property type="entry name" value="Homeodomain-like"/>
    <property type="match status" value="1"/>
</dbReference>
<dbReference type="Gene3D" id="1.10.10.10">
    <property type="entry name" value="Winged helix-like DNA-binding domain superfamily/Winged helix DNA-binding domain"/>
    <property type="match status" value="1"/>
</dbReference>
<dbReference type="InterPro" id="IPR036388">
    <property type="entry name" value="WH-like_DNA-bd_sf"/>
</dbReference>
<dbReference type="Proteomes" id="UP000609064">
    <property type="component" value="Unassembled WGS sequence"/>
</dbReference>
<dbReference type="AlphaFoldDB" id="A0A917DYP0"/>